<sequence length="76" mass="8401">RAWDGLGVVVGGVTAPVPRPCQHWPFRLQVGEPVGCGSSCAHQGGLEDLVRKHWCGPHLSRSFQPRVQWELSPCTW</sequence>
<feature type="non-terminal residue" evidence="1">
    <location>
        <position position="1"/>
    </location>
</feature>
<reference evidence="1" key="2">
    <citation type="submission" date="2025-03" db="EMBL/GenBank/DDBJ databases">
        <authorList>
            <consortium name="ELIXIR-Norway"/>
            <consortium name="Elixir Norway"/>
        </authorList>
    </citation>
    <scope>NUCLEOTIDE SEQUENCE</scope>
</reference>
<dbReference type="Proteomes" id="UP001162501">
    <property type="component" value="Chromosome 25"/>
</dbReference>
<name>A0AC59Z622_RANTA</name>
<evidence type="ECO:0000313" key="2">
    <source>
        <dbReference type="Proteomes" id="UP001162501"/>
    </source>
</evidence>
<evidence type="ECO:0000313" key="1">
    <source>
        <dbReference type="EMBL" id="CAN0261252.1"/>
    </source>
</evidence>
<gene>
    <name evidence="1" type="ORF">MRATA1EN22A_LOCUS14503</name>
</gene>
<dbReference type="EMBL" id="OX596109">
    <property type="protein sequence ID" value="CAN0261252.1"/>
    <property type="molecule type" value="Genomic_DNA"/>
</dbReference>
<feature type="non-terminal residue" evidence="1">
    <location>
        <position position="76"/>
    </location>
</feature>
<proteinExistence type="predicted"/>
<organism evidence="1 2">
    <name type="scientific">Rangifer tarandus platyrhynchus</name>
    <name type="common">Svalbard reindeer</name>
    <dbReference type="NCBI Taxonomy" id="3082113"/>
    <lineage>
        <taxon>Eukaryota</taxon>
        <taxon>Metazoa</taxon>
        <taxon>Chordata</taxon>
        <taxon>Craniata</taxon>
        <taxon>Vertebrata</taxon>
        <taxon>Euteleostomi</taxon>
        <taxon>Mammalia</taxon>
        <taxon>Eutheria</taxon>
        <taxon>Laurasiatheria</taxon>
        <taxon>Artiodactyla</taxon>
        <taxon>Ruminantia</taxon>
        <taxon>Pecora</taxon>
        <taxon>Cervidae</taxon>
        <taxon>Odocoileinae</taxon>
        <taxon>Rangifer</taxon>
    </lineage>
</organism>
<protein>
    <submittedName>
        <fullName evidence="1">Uncharacterized protein</fullName>
    </submittedName>
</protein>
<accession>A0AC59Z622</accession>
<reference evidence="1" key="1">
    <citation type="submission" date="2023-05" db="EMBL/GenBank/DDBJ databases">
        <authorList>
            <consortium name="ELIXIR-Norway"/>
        </authorList>
    </citation>
    <scope>NUCLEOTIDE SEQUENCE</scope>
</reference>